<keyword evidence="3 8" id="KW-0418">Kinase</keyword>
<keyword evidence="4 8" id="KW-0067">ATP-binding</keyword>
<dbReference type="EMBL" id="LKET01000028">
    <property type="protein sequence ID" value="KPU44904.1"/>
    <property type="molecule type" value="Genomic_DNA"/>
</dbReference>
<dbReference type="InterPro" id="IPR016064">
    <property type="entry name" value="NAD/diacylglycerol_kinase_sf"/>
</dbReference>
<dbReference type="SUPFAM" id="SSF111331">
    <property type="entry name" value="NAD kinase/diacylglycerol kinase-like"/>
    <property type="match status" value="1"/>
</dbReference>
<evidence type="ECO:0000256" key="2">
    <source>
        <dbReference type="ARBA" id="ARBA00022741"/>
    </source>
</evidence>
<keyword evidence="8" id="KW-0963">Cytoplasm</keyword>
<evidence type="ECO:0000256" key="7">
    <source>
        <dbReference type="ARBA" id="ARBA00047925"/>
    </source>
</evidence>
<dbReference type="Gene3D" id="2.60.200.30">
    <property type="entry name" value="Probable inorganic polyphosphate/atp-NAD kinase, domain 2"/>
    <property type="match status" value="1"/>
</dbReference>
<keyword evidence="1 8" id="KW-0808">Transferase</keyword>
<dbReference type="HAMAP" id="MF_00361">
    <property type="entry name" value="NAD_kinase"/>
    <property type="match status" value="1"/>
</dbReference>
<evidence type="ECO:0000256" key="1">
    <source>
        <dbReference type="ARBA" id="ARBA00022679"/>
    </source>
</evidence>
<dbReference type="Gene3D" id="3.40.50.10330">
    <property type="entry name" value="Probable inorganic polyphosphate/atp-NAD kinase, domain 1"/>
    <property type="match status" value="1"/>
</dbReference>
<dbReference type="PANTHER" id="PTHR20275">
    <property type="entry name" value="NAD KINASE"/>
    <property type="match status" value="1"/>
</dbReference>
<comment type="subcellular location">
    <subcellularLocation>
        <location evidence="8">Cytoplasm</location>
    </subcellularLocation>
</comment>
<name>A0A0N8NTI2_9CLOT</name>
<comment type="caution">
    <text evidence="8">Lacks conserved residue(s) required for the propagation of feature annotation.</text>
</comment>
<proteinExistence type="inferred from homology"/>
<dbReference type="GO" id="GO:0003951">
    <property type="term" value="F:NAD+ kinase activity"/>
    <property type="evidence" value="ECO:0007669"/>
    <property type="project" value="UniProtKB-UniRule"/>
</dbReference>
<keyword evidence="10" id="KW-1185">Reference proteome</keyword>
<dbReference type="InterPro" id="IPR017437">
    <property type="entry name" value="ATP-NAD_kinase_PpnK-typ_C"/>
</dbReference>
<dbReference type="GO" id="GO:0005524">
    <property type="term" value="F:ATP binding"/>
    <property type="evidence" value="ECO:0007669"/>
    <property type="project" value="UniProtKB-KW"/>
</dbReference>
<feature type="binding site" evidence="8">
    <location>
        <position position="171"/>
    </location>
    <ligand>
        <name>NAD(+)</name>
        <dbReference type="ChEBI" id="CHEBI:57540"/>
    </ligand>
</feature>
<comment type="cofactor">
    <cofactor evidence="8">
        <name>a divalent metal cation</name>
        <dbReference type="ChEBI" id="CHEBI:60240"/>
    </cofactor>
</comment>
<dbReference type="InterPro" id="IPR017438">
    <property type="entry name" value="ATP-NAD_kinase_N"/>
</dbReference>
<dbReference type="GO" id="GO:0006741">
    <property type="term" value="P:NADP+ biosynthetic process"/>
    <property type="evidence" value="ECO:0007669"/>
    <property type="project" value="UniProtKB-UniRule"/>
</dbReference>
<evidence type="ECO:0000256" key="5">
    <source>
        <dbReference type="ARBA" id="ARBA00022857"/>
    </source>
</evidence>
<dbReference type="GO" id="GO:0019674">
    <property type="term" value="P:NAD+ metabolic process"/>
    <property type="evidence" value="ECO:0007669"/>
    <property type="project" value="InterPro"/>
</dbReference>
<dbReference type="Proteomes" id="UP000050326">
    <property type="component" value="Unassembled WGS sequence"/>
</dbReference>
<keyword evidence="6 8" id="KW-0520">NAD</keyword>
<dbReference type="GO" id="GO:0046872">
    <property type="term" value="F:metal ion binding"/>
    <property type="evidence" value="ECO:0007669"/>
    <property type="project" value="UniProtKB-UniRule"/>
</dbReference>
<evidence type="ECO:0000256" key="8">
    <source>
        <dbReference type="HAMAP-Rule" id="MF_00361"/>
    </source>
</evidence>
<evidence type="ECO:0000256" key="4">
    <source>
        <dbReference type="ARBA" id="ARBA00022840"/>
    </source>
</evidence>
<dbReference type="STRING" id="36849.OXPF_13820"/>
<dbReference type="EC" id="2.7.1.23" evidence="8"/>
<dbReference type="InterPro" id="IPR002504">
    <property type="entry name" value="NADK"/>
</dbReference>
<protein>
    <recommendedName>
        <fullName evidence="8">NAD kinase</fullName>
        <ecNumber evidence="8">2.7.1.23</ecNumber>
    </recommendedName>
    <alternativeName>
        <fullName evidence="8">ATP-dependent NAD kinase</fullName>
    </alternativeName>
</protein>
<dbReference type="PATRIC" id="fig|36849.3.peg.1468"/>
<dbReference type="PANTHER" id="PTHR20275:SF0">
    <property type="entry name" value="NAD KINASE"/>
    <property type="match status" value="1"/>
</dbReference>
<organism evidence="9 10">
    <name type="scientific">Oxobacter pfennigii</name>
    <dbReference type="NCBI Taxonomy" id="36849"/>
    <lineage>
        <taxon>Bacteria</taxon>
        <taxon>Bacillati</taxon>
        <taxon>Bacillota</taxon>
        <taxon>Clostridia</taxon>
        <taxon>Eubacteriales</taxon>
        <taxon>Clostridiaceae</taxon>
        <taxon>Oxobacter</taxon>
    </lineage>
</organism>
<reference evidence="9 10" key="1">
    <citation type="submission" date="2015-09" db="EMBL/GenBank/DDBJ databases">
        <title>Genome sequence of Oxobacter pfennigii DSM 3222.</title>
        <authorList>
            <person name="Poehlein A."/>
            <person name="Bengelsdorf F.R."/>
            <person name="Schiel-Bengelsdorf B."/>
            <person name="Duerre P."/>
            <person name="Daniel R."/>
        </authorList>
    </citation>
    <scope>NUCLEOTIDE SEQUENCE [LARGE SCALE GENOMIC DNA]</scope>
    <source>
        <strain evidence="9 10">DSM 3222</strain>
    </source>
</reference>
<comment type="function">
    <text evidence="8">Involved in the regulation of the intracellular balance of NAD and NADP, and is a key enzyme in the biosynthesis of NADP. Catalyzes specifically the phosphorylation on 2'-hydroxyl of the adenosine moiety of NAD to yield NADP.</text>
</comment>
<accession>A0A0N8NTI2</accession>
<keyword evidence="2 8" id="KW-0547">Nucleotide-binding</keyword>
<dbReference type="AlphaFoldDB" id="A0A0N8NTI2"/>
<dbReference type="GO" id="GO:0005737">
    <property type="term" value="C:cytoplasm"/>
    <property type="evidence" value="ECO:0007669"/>
    <property type="project" value="UniProtKB-SubCell"/>
</dbReference>
<comment type="catalytic activity">
    <reaction evidence="7 8">
        <text>NAD(+) + ATP = ADP + NADP(+) + H(+)</text>
        <dbReference type="Rhea" id="RHEA:18629"/>
        <dbReference type="ChEBI" id="CHEBI:15378"/>
        <dbReference type="ChEBI" id="CHEBI:30616"/>
        <dbReference type="ChEBI" id="CHEBI:57540"/>
        <dbReference type="ChEBI" id="CHEBI:58349"/>
        <dbReference type="ChEBI" id="CHEBI:456216"/>
        <dbReference type="EC" id="2.7.1.23"/>
    </reaction>
</comment>
<gene>
    <name evidence="8 9" type="primary">nadK</name>
    <name evidence="9" type="ORF">OXPF_13820</name>
</gene>
<evidence type="ECO:0000256" key="6">
    <source>
        <dbReference type="ARBA" id="ARBA00023027"/>
    </source>
</evidence>
<feature type="binding site" evidence="8">
    <location>
        <begin position="141"/>
        <end position="142"/>
    </location>
    <ligand>
        <name>NAD(+)</name>
        <dbReference type="ChEBI" id="CHEBI:57540"/>
    </ligand>
</feature>
<dbReference type="GO" id="GO:0051287">
    <property type="term" value="F:NAD binding"/>
    <property type="evidence" value="ECO:0007669"/>
    <property type="project" value="UniProtKB-ARBA"/>
</dbReference>
<sequence>MNKIGIIVNIDKDKDLSITKNIINWIGERGGTILLSKSIASKLNLKQYSYKTEDIYKQSDFILVLGGDGTILGVSREVSKYDTPLLGINLGHLGFLAEVEVKEIFESLEKTLNGEFHIENRIMLEAKVAENGIFKKFYALNDIAFTRGTLSRILRLKVYINDDYVTSLSGDGLIIASPTGSTAYSLSAGGPIISPNLSVMTLTPICPHSLFNKSIVISDSETVRVDLEENYGNAYLTVDGQEGYKINEGQYVSISKAPFCTRLIKLSNRTFYDVLRTKITER</sequence>
<evidence type="ECO:0000256" key="3">
    <source>
        <dbReference type="ARBA" id="ARBA00022777"/>
    </source>
</evidence>
<dbReference type="Pfam" id="PF20143">
    <property type="entry name" value="NAD_kinase_C"/>
    <property type="match status" value="1"/>
</dbReference>
<dbReference type="Pfam" id="PF01513">
    <property type="entry name" value="NAD_kinase"/>
    <property type="match status" value="1"/>
</dbReference>
<feature type="binding site" evidence="8">
    <location>
        <position position="152"/>
    </location>
    <ligand>
        <name>NAD(+)</name>
        <dbReference type="ChEBI" id="CHEBI:57540"/>
    </ligand>
</feature>
<dbReference type="RefSeq" id="WP_054874457.1">
    <property type="nucleotide sequence ID" value="NZ_LKET01000028.1"/>
</dbReference>
<evidence type="ECO:0000313" key="9">
    <source>
        <dbReference type="EMBL" id="KPU44904.1"/>
    </source>
</evidence>
<feature type="binding site" evidence="8">
    <location>
        <position position="241"/>
    </location>
    <ligand>
        <name>NAD(+)</name>
        <dbReference type="ChEBI" id="CHEBI:57540"/>
    </ligand>
</feature>
<dbReference type="OrthoDB" id="9774737at2"/>
<feature type="binding site" evidence="8">
    <location>
        <begin position="182"/>
        <end position="187"/>
    </location>
    <ligand>
        <name>NAD(+)</name>
        <dbReference type="ChEBI" id="CHEBI:57540"/>
    </ligand>
</feature>
<feature type="active site" description="Proton acceptor" evidence="8">
    <location>
        <position position="68"/>
    </location>
</feature>
<comment type="caution">
    <text evidence="9">The sequence shown here is derived from an EMBL/GenBank/DDBJ whole genome shotgun (WGS) entry which is preliminary data.</text>
</comment>
<keyword evidence="5 8" id="KW-0521">NADP</keyword>
<feature type="binding site" evidence="8">
    <location>
        <begin position="68"/>
        <end position="69"/>
    </location>
    <ligand>
        <name>NAD(+)</name>
        <dbReference type="ChEBI" id="CHEBI:57540"/>
    </ligand>
</feature>
<evidence type="ECO:0000313" key="10">
    <source>
        <dbReference type="Proteomes" id="UP000050326"/>
    </source>
</evidence>
<comment type="similarity">
    <text evidence="8">Belongs to the NAD kinase family.</text>
</comment>